<dbReference type="InterPro" id="IPR036236">
    <property type="entry name" value="Znf_C2H2_sf"/>
</dbReference>
<dbReference type="SMART" id="SM00355">
    <property type="entry name" value="ZnF_C2H2"/>
    <property type="match status" value="7"/>
</dbReference>
<evidence type="ECO:0000259" key="7">
    <source>
        <dbReference type="PROSITE" id="PS50157"/>
    </source>
</evidence>
<keyword evidence="9" id="KW-1185">Reference proteome</keyword>
<sequence>MSVKQDHVNLYEVFQFFYSLGNEDTAGWEDLKLNVANHKKELKKEMVTEDLVILKGKNTSDSLIQVGDVTTENEVKGNDPLKADWGFLIEDANVIKTNKKLKMAVKLQYNKLTSENHGHNNPEYVPVLNEATLDQDKELPVAVPWISVNDDETSNVLDQGDTGTEQSQTASPDCNDVNISCADHFMAALLDGTLHYTAKWKSSLVSHLMRHKTPSETKMFRCEECGHETKRKADLRFHMIIHKDPAEVKQFKCPHCPYTSKRNGDLKQHLMVHSTYLYKCDLIHKDKSDVPLHRCSKCPYETKIKVMLKRHLQIHRSTAELELFKCNWCQFQTRYKQCLREHLITHKDPNEIQLFECYTCGYKGKRKKDLKDHLRIHLAVRGELLHCNICPFKTQVKRSYQKHLDLHKNVSEVKMFTCGVCRYQTRRKGNLISHMRTHVKAMKLEKDGEVNFNIVQMPLVGVVKKEEIGDGVEENG</sequence>
<name>A0ABQ9IZR5_9CUCU</name>
<feature type="domain" description="C2H2-type" evidence="7">
    <location>
        <begin position="416"/>
        <end position="443"/>
    </location>
</feature>
<dbReference type="SUPFAM" id="SSF57667">
    <property type="entry name" value="beta-beta-alpha zinc fingers"/>
    <property type="match status" value="3"/>
</dbReference>
<dbReference type="Proteomes" id="UP001162164">
    <property type="component" value="Unassembled WGS sequence"/>
</dbReference>
<evidence type="ECO:0000256" key="5">
    <source>
        <dbReference type="PROSITE-ProRule" id="PRU00042"/>
    </source>
</evidence>
<accession>A0ABQ9IZR5</accession>
<reference evidence="8" key="1">
    <citation type="journal article" date="2023" name="Insect Mol. Biol.">
        <title>Genome sequencing provides insights into the evolution of gene families encoding plant cell wall-degrading enzymes in longhorned beetles.</title>
        <authorList>
            <person name="Shin N.R."/>
            <person name="Okamura Y."/>
            <person name="Kirsch R."/>
            <person name="Pauchet Y."/>
        </authorList>
    </citation>
    <scope>NUCLEOTIDE SEQUENCE</scope>
    <source>
        <strain evidence="8">MMC_N1</strain>
    </source>
</reference>
<keyword evidence="3 5" id="KW-0863">Zinc-finger</keyword>
<feature type="domain" description="C2H2-type" evidence="7">
    <location>
        <begin position="355"/>
        <end position="382"/>
    </location>
</feature>
<evidence type="ECO:0000256" key="2">
    <source>
        <dbReference type="ARBA" id="ARBA00022737"/>
    </source>
</evidence>
<proteinExistence type="predicted"/>
<protein>
    <recommendedName>
        <fullName evidence="7">C2H2-type domain-containing protein</fullName>
    </recommendedName>
</protein>
<feature type="compositionally biased region" description="Polar residues" evidence="6">
    <location>
        <begin position="154"/>
        <end position="172"/>
    </location>
</feature>
<dbReference type="Gene3D" id="3.30.160.60">
    <property type="entry name" value="Classic Zinc Finger"/>
    <property type="match status" value="4"/>
</dbReference>
<dbReference type="PROSITE" id="PS50157">
    <property type="entry name" value="ZINC_FINGER_C2H2_2"/>
    <property type="match status" value="4"/>
</dbReference>
<dbReference type="PANTHER" id="PTHR24379">
    <property type="entry name" value="KRAB AND ZINC FINGER DOMAIN-CONTAINING"/>
    <property type="match status" value="1"/>
</dbReference>
<evidence type="ECO:0000313" key="8">
    <source>
        <dbReference type="EMBL" id="KAJ8970074.1"/>
    </source>
</evidence>
<dbReference type="InterPro" id="IPR013087">
    <property type="entry name" value="Znf_C2H2_type"/>
</dbReference>
<feature type="domain" description="C2H2-type" evidence="7">
    <location>
        <begin position="251"/>
        <end position="274"/>
    </location>
</feature>
<keyword evidence="2" id="KW-0677">Repeat</keyword>
<organism evidence="8 9">
    <name type="scientific">Molorchus minor</name>
    <dbReference type="NCBI Taxonomy" id="1323400"/>
    <lineage>
        <taxon>Eukaryota</taxon>
        <taxon>Metazoa</taxon>
        <taxon>Ecdysozoa</taxon>
        <taxon>Arthropoda</taxon>
        <taxon>Hexapoda</taxon>
        <taxon>Insecta</taxon>
        <taxon>Pterygota</taxon>
        <taxon>Neoptera</taxon>
        <taxon>Endopterygota</taxon>
        <taxon>Coleoptera</taxon>
        <taxon>Polyphaga</taxon>
        <taxon>Cucujiformia</taxon>
        <taxon>Chrysomeloidea</taxon>
        <taxon>Cerambycidae</taxon>
        <taxon>Lamiinae</taxon>
        <taxon>Monochamini</taxon>
        <taxon>Molorchus</taxon>
    </lineage>
</organism>
<feature type="domain" description="C2H2-type" evidence="7">
    <location>
        <begin position="220"/>
        <end position="247"/>
    </location>
</feature>
<dbReference type="EMBL" id="JAPWTJ010001679">
    <property type="protein sequence ID" value="KAJ8970074.1"/>
    <property type="molecule type" value="Genomic_DNA"/>
</dbReference>
<dbReference type="PANTHER" id="PTHR24379:SF121">
    <property type="entry name" value="C2H2-TYPE DOMAIN-CONTAINING PROTEIN"/>
    <property type="match status" value="1"/>
</dbReference>
<feature type="region of interest" description="Disordered" evidence="6">
    <location>
        <begin position="152"/>
        <end position="173"/>
    </location>
</feature>
<gene>
    <name evidence="8" type="ORF">NQ317_008247</name>
</gene>
<comment type="caution">
    <text evidence="8">The sequence shown here is derived from an EMBL/GenBank/DDBJ whole genome shotgun (WGS) entry which is preliminary data.</text>
</comment>
<dbReference type="Pfam" id="PF00096">
    <property type="entry name" value="zf-C2H2"/>
    <property type="match status" value="3"/>
</dbReference>
<evidence type="ECO:0000256" key="4">
    <source>
        <dbReference type="ARBA" id="ARBA00022833"/>
    </source>
</evidence>
<evidence type="ECO:0000256" key="3">
    <source>
        <dbReference type="ARBA" id="ARBA00022771"/>
    </source>
</evidence>
<keyword evidence="1" id="KW-0479">Metal-binding</keyword>
<evidence type="ECO:0000256" key="6">
    <source>
        <dbReference type="SAM" id="MobiDB-lite"/>
    </source>
</evidence>
<evidence type="ECO:0000313" key="9">
    <source>
        <dbReference type="Proteomes" id="UP001162164"/>
    </source>
</evidence>
<keyword evidence="4" id="KW-0862">Zinc</keyword>
<evidence type="ECO:0000256" key="1">
    <source>
        <dbReference type="ARBA" id="ARBA00022723"/>
    </source>
</evidence>